<comment type="similarity">
    <text evidence="1 8">Belongs to the cytidylate kinase family. Type 1 subfamily.</text>
</comment>
<keyword evidence="3 8" id="KW-0547">Nucleotide-binding</keyword>
<feature type="domain" description="Cytidylate kinase" evidence="9">
    <location>
        <begin position="33"/>
        <end position="244"/>
    </location>
</feature>
<dbReference type="EMBL" id="LHCF01000001">
    <property type="protein sequence ID" value="KOR75736.1"/>
    <property type="molecule type" value="Genomic_DNA"/>
</dbReference>
<dbReference type="AlphaFoldDB" id="A0A0M1N0Q8"/>
<name>A0A0M1N0Q8_9MOLU</name>
<dbReference type="GO" id="GO:0005524">
    <property type="term" value="F:ATP binding"/>
    <property type="evidence" value="ECO:0007669"/>
    <property type="project" value="UniProtKB-UniRule"/>
</dbReference>
<gene>
    <name evidence="8 10" type="primary">cmk</name>
    <name evidence="10" type="ORF">CPX_001298</name>
</gene>
<comment type="caution">
    <text evidence="10">The sequence shown here is derived from an EMBL/GenBank/DDBJ whole genome shotgun (WGS) entry which is preliminary data.</text>
</comment>
<dbReference type="HAMAP" id="MF_00238">
    <property type="entry name" value="Cytidyl_kinase_type1"/>
    <property type="match status" value="1"/>
</dbReference>
<dbReference type="GO" id="GO:0015949">
    <property type="term" value="P:nucleobase-containing small molecule interconversion"/>
    <property type="evidence" value="ECO:0007669"/>
    <property type="project" value="TreeGrafter"/>
</dbReference>
<evidence type="ECO:0000313" key="11">
    <source>
        <dbReference type="Proteomes" id="UP000037386"/>
    </source>
</evidence>
<dbReference type="InterPro" id="IPR003136">
    <property type="entry name" value="Cytidylate_kin"/>
</dbReference>
<dbReference type="GO" id="GO:0005829">
    <property type="term" value="C:cytosol"/>
    <property type="evidence" value="ECO:0007669"/>
    <property type="project" value="TreeGrafter"/>
</dbReference>
<evidence type="ECO:0000256" key="8">
    <source>
        <dbReference type="HAMAP-Rule" id="MF_00238"/>
    </source>
</evidence>
<sequence>MSYWGEYFHNSSTQRKIIKKRGECYNMLSFRLAIDGPAGSGKSTISQLLSDKFGWFYLNTGVLFRILTYYVLKNKVPYKTPEDQKILAKRLEETHIKLADNIFYLNNEDLTFRLKDKEIEKEISFISSLAVVRNKIFNLQQKLIQQHPFIIMDGRDIGTVVMPEANLKIFLTASAQKRALRKQKELFAKKQKNISLESIAESIEARDKQDIERELAPLKKAEDALFLDTTDMSIDEVVQFIEAKIMEKL</sequence>
<dbReference type="SUPFAM" id="SSF52540">
    <property type="entry name" value="P-loop containing nucleoside triphosphate hydrolases"/>
    <property type="match status" value="1"/>
</dbReference>
<dbReference type="Pfam" id="PF02224">
    <property type="entry name" value="Cytidylate_kin"/>
    <property type="match status" value="1"/>
</dbReference>
<evidence type="ECO:0000256" key="3">
    <source>
        <dbReference type="ARBA" id="ARBA00022741"/>
    </source>
</evidence>
<organism evidence="10 11">
    <name type="scientific">Candidatus Phytoplasma pruni</name>
    <dbReference type="NCBI Taxonomy" id="479893"/>
    <lineage>
        <taxon>Bacteria</taxon>
        <taxon>Bacillati</taxon>
        <taxon>Mycoplasmatota</taxon>
        <taxon>Mollicutes</taxon>
        <taxon>Acholeplasmatales</taxon>
        <taxon>Acholeplasmataceae</taxon>
        <taxon>Candidatus Phytoplasma</taxon>
        <taxon>16SrIII (X-disease group)</taxon>
    </lineage>
</organism>
<evidence type="ECO:0000256" key="5">
    <source>
        <dbReference type="ARBA" id="ARBA00022840"/>
    </source>
</evidence>
<reference evidence="11" key="1">
    <citation type="submission" date="2015-05" db="EMBL/GenBank/DDBJ databases">
        <title>Draft genome sequence of 'Candidatus Phytoplasma Pruni' strain CX, a plant pathogenic bacterium.</title>
        <authorList>
            <person name="Lee I.-M."/>
            <person name="Bottner-Parker K.D."/>
            <person name="Shao J."/>
            <person name="Gundersen-Rindal D.E."/>
            <person name="Zhao Y."/>
            <person name="Davis R.E."/>
        </authorList>
    </citation>
    <scope>NUCLEOTIDE SEQUENCE [LARGE SCALE GENOMIC DNA]</scope>
    <source>
        <strain evidence="11">CX</strain>
    </source>
</reference>
<evidence type="ECO:0000256" key="7">
    <source>
        <dbReference type="ARBA" id="ARBA00048478"/>
    </source>
</evidence>
<dbReference type="InterPro" id="IPR027417">
    <property type="entry name" value="P-loop_NTPase"/>
</dbReference>
<comment type="catalytic activity">
    <reaction evidence="6 8">
        <text>dCMP + ATP = dCDP + ADP</text>
        <dbReference type="Rhea" id="RHEA:25094"/>
        <dbReference type="ChEBI" id="CHEBI:30616"/>
        <dbReference type="ChEBI" id="CHEBI:57566"/>
        <dbReference type="ChEBI" id="CHEBI:58593"/>
        <dbReference type="ChEBI" id="CHEBI:456216"/>
        <dbReference type="EC" id="2.7.4.25"/>
    </reaction>
</comment>
<dbReference type="Proteomes" id="UP000037386">
    <property type="component" value="Unassembled WGS sequence"/>
</dbReference>
<dbReference type="GO" id="GO:0006220">
    <property type="term" value="P:pyrimidine nucleotide metabolic process"/>
    <property type="evidence" value="ECO:0007669"/>
    <property type="project" value="UniProtKB-UniRule"/>
</dbReference>
<evidence type="ECO:0000313" key="10">
    <source>
        <dbReference type="EMBL" id="KOR75736.1"/>
    </source>
</evidence>
<dbReference type="InterPro" id="IPR011994">
    <property type="entry name" value="Cytidylate_kinase_dom"/>
</dbReference>
<dbReference type="EC" id="2.7.4.25" evidence="8"/>
<evidence type="ECO:0000256" key="6">
    <source>
        <dbReference type="ARBA" id="ARBA00047615"/>
    </source>
</evidence>
<dbReference type="GO" id="GO:0036430">
    <property type="term" value="F:CMP kinase activity"/>
    <property type="evidence" value="ECO:0007669"/>
    <property type="project" value="RHEA"/>
</dbReference>
<evidence type="ECO:0000256" key="1">
    <source>
        <dbReference type="ARBA" id="ARBA00009427"/>
    </source>
</evidence>
<dbReference type="Gene3D" id="3.40.50.300">
    <property type="entry name" value="P-loop containing nucleotide triphosphate hydrolases"/>
    <property type="match status" value="1"/>
</dbReference>
<keyword evidence="8" id="KW-0963">Cytoplasm</keyword>
<keyword evidence="5 8" id="KW-0067">ATP-binding</keyword>
<evidence type="ECO:0000256" key="4">
    <source>
        <dbReference type="ARBA" id="ARBA00022777"/>
    </source>
</evidence>
<dbReference type="STRING" id="479893.CPX_001298"/>
<proteinExistence type="inferred from homology"/>
<dbReference type="NCBIfam" id="TIGR00017">
    <property type="entry name" value="cmk"/>
    <property type="match status" value="1"/>
</dbReference>
<dbReference type="CDD" id="cd02020">
    <property type="entry name" value="CMPK"/>
    <property type="match status" value="1"/>
</dbReference>
<keyword evidence="2 8" id="KW-0808">Transferase</keyword>
<dbReference type="RefSeq" id="WP_235443161.1">
    <property type="nucleotide sequence ID" value="NZ_LHCF01000001.1"/>
</dbReference>
<evidence type="ECO:0000256" key="2">
    <source>
        <dbReference type="ARBA" id="ARBA00022679"/>
    </source>
</evidence>
<dbReference type="PATRIC" id="fig|479893.3.peg.76"/>
<protein>
    <recommendedName>
        <fullName evidence="8">Cytidylate kinase</fullName>
        <shortName evidence="8">CK</shortName>
        <ecNumber evidence="8">2.7.4.25</ecNumber>
    </recommendedName>
    <alternativeName>
        <fullName evidence="8">Cytidine monophosphate kinase</fullName>
        <shortName evidence="8">CMP kinase</shortName>
    </alternativeName>
</protein>
<evidence type="ECO:0000259" key="9">
    <source>
        <dbReference type="Pfam" id="PF02224"/>
    </source>
</evidence>
<feature type="binding site" evidence="8">
    <location>
        <begin position="36"/>
        <end position="44"/>
    </location>
    <ligand>
        <name>ATP</name>
        <dbReference type="ChEBI" id="CHEBI:30616"/>
    </ligand>
</feature>
<accession>A0A0M1N0Q8</accession>
<keyword evidence="4 8" id="KW-0418">Kinase</keyword>
<dbReference type="PANTHER" id="PTHR21299:SF2">
    <property type="entry name" value="CYTIDYLATE KINASE"/>
    <property type="match status" value="1"/>
</dbReference>
<dbReference type="PANTHER" id="PTHR21299">
    <property type="entry name" value="CYTIDYLATE KINASE/PANTOATE-BETA-ALANINE LIGASE"/>
    <property type="match status" value="1"/>
</dbReference>
<dbReference type="GO" id="GO:0036431">
    <property type="term" value="F:dCMP kinase activity"/>
    <property type="evidence" value="ECO:0007669"/>
    <property type="project" value="InterPro"/>
</dbReference>
<comment type="subcellular location">
    <subcellularLocation>
        <location evidence="8">Cytoplasm</location>
    </subcellularLocation>
</comment>
<comment type="catalytic activity">
    <reaction evidence="7 8">
        <text>CMP + ATP = CDP + ADP</text>
        <dbReference type="Rhea" id="RHEA:11600"/>
        <dbReference type="ChEBI" id="CHEBI:30616"/>
        <dbReference type="ChEBI" id="CHEBI:58069"/>
        <dbReference type="ChEBI" id="CHEBI:60377"/>
        <dbReference type="ChEBI" id="CHEBI:456216"/>
        <dbReference type="EC" id="2.7.4.25"/>
    </reaction>
</comment>